<sequence>MQFAELYWPRKLRIKTMVAIKPAMHTPQTQTPAFRRVFA</sequence>
<protein>
    <submittedName>
        <fullName evidence="1">Uncharacterized protein</fullName>
    </submittedName>
</protein>
<proteinExistence type="predicted"/>
<name>A0A6V7F306_9XANT</name>
<dbReference type="EMBL" id="LR828261">
    <property type="protein sequence ID" value="CAD0357887.1"/>
    <property type="molecule type" value="Genomic_DNA"/>
</dbReference>
<organism evidence="1">
    <name type="scientific">Xanthomonas hortorum pv. pelargonii</name>
    <dbReference type="NCBI Taxonomy" id="453602"/>
    <lineage>
        <taxon>Bacteria</taxon>
        <taxon>Pseudomonadati</taxon>
        <taxon>Pseudomonadota</taxon>
        <taxon>Gammaproteobacteria</taxon>
        <taxon>Lysobacterales</taxon>
        <taxon>Lysobacteraceae</taxon>
        <taxon>Xanthomonas</taxon>
    </lineage>
</organism>
<reference evidence="1" key="1">
    <citation type="submission" date="2020-07" db="EMBL/GenBank/DDBJ databases">
        <authorList>
            <person name="Pothier F. J."/>
        </authorList>
    </citation>
    <scope>NUCLEOTIDE SEQUENCE</scope>
    <source>
        <strain evidence="1">CFBP 2533</strain>
    </source>
</reference>
<accession>A0A6V7F306</accession>
<dbReference type="AlphaFoldDB" id="A0A6V7F306"/>
<dbReference type="EMBL" id="LR828261">
    <property type="protein sequence ID" value="CAD0357881.1"/>
    <property type="molecule type" value="Genomic_DNA"/>
</dbReference>
<evidence type="ECO:0000313" key="1">
    <source>
        <dbReference type="EMBL" id="CAD0357887.1"/>
    </source>
</evidence>
<gene>
    <name evidence="1" type="ORF">CFBP2533_42260</name>
</gene>